<feature type="compositionally biased region" description="Polar residues" evidence="1">
    <location>
        <begin position="300"/>
        <end position="310"/>
    </location>
</feature>
<evidence type="ECO:0000313" key="3">
    <source>
        <dbReference type="Proteomes" id="UP001143981"/>
    </source>
</evidence>
<dbReference type="EMBL" id="JANBOI010002300">
    <property type="protein sequence ID" value="KAJ1722866.1"/>
    <property type="molecule type" value="Genomic_DNA"/>
</dbReference>
<protein>
    <submittedName>
        <fullName evidence="2">Uncharacterized protein</fullName>
    </submittedName>
</protein>
<reference evidence="2" key="1">
    <citation type="submission" date="2022-07" db="EMBL/GenBank/DDBJ databases">
        <title>Phylogenomic reconstructions and comparative analyses of Kickxellomycotina fungi.</title>
        <authorList>
            <person name="Reynolds N.K."/>
            <person name="Stajich J.E."/>
            <person name="Barry K."/>
            <person name="Grigoriev I.V."/>
            <person name="Crous P."/>
            <person name="Smith M.E."/>
        </authorList>
    </citation>
    <scope>NUCLEOTIDE SEQUENCE</scope>
    <source>
        <strain evidence="2">BCRC 34381</strain>
    </source>
</reference>
<feature type="non-terminal residue" evidence="2">
    <location>
        <position position="310"/>
    </location>
</feature>
<accession>A0A9W7XXL7</accession>
<comment type="caution">
    <text evidence="2">The sequence shown here is derived from an EMBL/GenBank/DDBJ whole genome shotgun (WGS) entry which is preliminary data.</text>
</comment>
<keyword evidence="3" id="KW-1185">Reference proteome</keyword>
<evidence type="ECO:0000313" key="2">
    <source>
        <dbReference type="EMBL" id="KAJ1722866.1"/>
    </source>
</evidence>
<dbReference type="Proteomes" id="UP001143981">
    <property type="component" value="Unassembled WGS sequence"/>
</dbReference>
<feature type="region of interest" description="Disordered" evidence="1">
    <location>
        <begin position="118"/>
        <end position="219"/>
    </location>
</feature>
<gene>
    <name evidence="2" type="ORF">LPJ61_005883</name>
</gene>
<evidence type="ECO:0000256" key="1">
    <source>
        <dbReference type="SAM" id="MobiDB-lite"/>
    </source>
</evidence>
<proteinExistence type="predicted"/>
<feature type="region of interest" description="Disordered" evidence="1">
    <location>
        <begin position="1"/>
        <end position="56"/>
    </location>
</feature>
<dbReference type="AlphaFoldDB" id="A0A9W7XXL7"/>
<feature type="region of interest" description="Disordered" evidence="1">
    <location>
        <begin position="241"/>
        <end position="310"/>
    </location>
</feature>
<sequence>MNLLHMSTWLDGLRGTPPAAKPEHARMLGSRQQSMAEKARPRSLLSLRRRDGAPQTTRLSAAVSWLGGSRAGDASKMRPVSSIDPGRDGAAQDPKSMRRRSIPAFVHLLGKRASSMHLAGGRSAADGAGPRETARRNTVLHRAISTGWERLTKDDSESSSNEGSGRDSDDTLTTKVKSPPPDTRSGTATPDSAGDGAAQSAGSSLRTVPSRSSVMRAGGDAECTAASAIAHCAETPADAVEAELQDSTAPGVCSELPSVLPPSQRTQSADADADADTPGEGETPATDPSTEDATPAAATELQQSGAEQQP</sequence>
<name>A0A9W7XXL7_9FUNG</name>
<feature type="compositionally biased region" description="Low complexity" evidence="1">
    <location>
        <begin position="191"/>
        <end position="204"/>
    </location>
</feature>
<feature type="region of interest" description="Disordered" evidence="1">
    <location>
        <begin position="69"/>
        <end position="100"/>
    </location>
</feature>
<organism evidence="2 3">
    <name type="scientific">Coemansia biformis</name>
    <dbReference type="NCBI Taxonomy" id="1286918"/>
    <lineage>
        <taxon>Eukaryota</taxon>
        <taxon>Fungi</taxon>
        <taxon>Fungi incertae sedis</taxon>
        <taxon>Zoopagomycota</taxon>
        <taxon>Kickxellomycotina</taxon>
        <taxon>Kickxellomycetes</taxon>
        <taxon>Kickxellales</taxon>
        <taxon>Kickxellaceae</taxon>
        <taxon>Coemansia</taxon>
    </lineage>
</organism>